<dbReference type="EMBL" id="UGYW01000002">
    <property type="protein sequence ID" value="SUJ10370.1"/>
    <property type="molecule type" value="Genomic_DNA"/>
</dbReference>
<evidence type="ECO:0000313" key="1">
    <source>
        <dbReference type="EMBL" id="SUJ10370.1"/>
    </source>
</evidence>
<dbReference type="Proteomes" id="UP000254893">
    <property type="component" value="Unassembled WGS sequence"/>
</dbReference>
<protein>
    <recommendedName>
        <fullName evidence="3">HmuY protein</fullName>
    </recommendedName>
</protein>
<name>A0A380C066_SPHSI</name>
<reference evidence="1 2" key="1">
    <citation type="submission" date="2018-06" db="EMBL/GenBank/DDBJ databases">
        <authorList>
            <consortium name="Pathogen Informatics"/>
            <person name="Doyle S."/>
        </authorList>
    </citation>
    <scope>NUCLEOTIDE SEQUENCE [LARGE SCALE GENOMIC DNA]</scope>
    <source>
        <strain evidence="1 2">NCTC11388</strain>
    </source>
</reference>
<gene>
    <name evidence="1" type="ORF">NCTC11388_02063</name>
</gene>
<dbReference type="PROSITE" id="PS51257">
    <property type="entry name" value="PROKAR_LIPOPROTEIN"/>
    <property type="match status" value="1"/>
</dbReference>
<dbReference type="Pfam" id="PF14064">
    <property type="entry name" value="HmuY"/>
    <property type="match status" value="1"/>
</dbReference>
<sequence>MMNKFRYAIICFTAVILWTGCSKSNDGPNVELSDGTSTVIADLAGDVDASVGSSAPGKEKRDFHTFLFRFSDQKQTWLKTAADSAKYSKGTDWDIAFSGLYNSTLYVNNGQLNGNPASGNTSRHKVILLKESYDKVSTAPSDADFDKSQLNDFGMIGNEDSQGWYNYNLTNHLVAVVPNRTYVIRLTNGKYAKLQIVNIYKGNPPAVTDLNWPAPYFTFKYFVQEDGSKNLKTK</sequence>
<accession>A0A380C066</accession>
<dbReference type="AlphaFoldDB" id="A0A380C066"/>
<proteinExistence type="predicted"/>
<dbReference type="RefSeq" id="WP_115170031.1">
    <property type="nucleotide sequence ID" value="NZ_UGYW01000002.1"/>
</dbReference>
<organism evidence="1 2">
    <name type="scientific">Sphingobacterium spiritivorum</name>
    <name type="common">Flavobacterium spiritivorum</name>
    <dbReference type="NCBI Taxonomy" id="258"/>
    <lineage>
        <taxon>Bacteria</taxon>
        <taxon>Pseudomonadati</taxon>
        <taxon>Bacteroidota</taxon>
        <taxon>Sphingobacteriia</taxon>
        <taxon>Sphingobacteriales</taxon>
        <taxon>Sphingobacteriaceae</taxon>
        <taxon>Sphingobacterium</taxon>
    </lineage>
</organism>
<dbReference type="InterPro" id="IPR025921">
    <property type="entry name" value="HmuY"/>
</dbReference>
<evidence type="ECO:0008006" key="3">
    <source>
        <dbReference type="Google" id="ProtNLM"/>
    </source>
</evidence>
<dbReference type="CDD" id="cd12105">
    <property type="entry name" value="HmuY"/>
    <property type="match status" value="1"/>
</dbReference>
<evidence type="ECO:0000313" key="2">
    <source>
        <dbReference type="Proteomes" id="UP000254893"/>
    </source>
</evidence>